<dbReference type="GO" id="GO:0003700">
    <property type="term" value="F:DNA-binding transcription factor activity"/>
    <property type="evidence" value="ECO:0007669"/>
    <property type="project" value="TreeGrafter"/>
</dbReference>
<dbReference type="AlphaFoldDB" id="A0A6S7BHC8"/>
<dbReference type="PROSITE" id="PS51078">
    <property type="entry name" value="ICLR_ED"/>
    <property type="match status" value="1"/>
</dbReference>
<keyword evidence="1" id="KW-0805">Transcription regulation</keyword>
<dbReference type="Gene3D" id="1.10.10.10">
    <property type="entry name" value="Winged helix-like DNA-binding domain superfamily/Winged helix DNA-binding domain"/>
    <property type="match status" value="1"/>
</dbReference>
<dbReference type="PROSITE" id="PS51077">
    <property type="entry name" value="HTH_ICLR"/>
    <property type="match status" value="1"/>
</dbReference>
<gene>
    <name evidence="6" type="primary">xynR_4</name>
    <name evidence="6" type="ORF">LMG3458_04880</name>
</gene>
<dbReference type="InterPro" id="IPR014757">
    <property type="entry name" value="Tscrpt_reg_IclR_C"/>
</dbReference>
<evidence type="ECO:0000259" key="4">
    <source>
        <dbReference type="PROSITE" id="PS51077"/>
    </source>
</evidence>
<feature type="domain" description="IclR-ED" evidence="5">
    <location>
        <begin position="73"/>
        <end position="258"/>
    </location>
</feature>
<reference evidence="6 7" key="1">
    <citation type="submission" date="2020-04" db="EMBL/GenBank/DDBJ databases">
        <authorList>
            <person name="De Canck E."/>
        </authorList>
    </citation>
    <scope>NUCLEOTIDE SEQUENCE [LARGE SCALE GENOMIC DNA]</scope>
    <source>
        <strain evidence="6 7">LMG 3458</strain>
    </source>
</reference>
<keyword evidence="3" id="KW-0804">Transcription</keyword>
<dbReference type="Pfam" id="PF09339">
    <property type="entry name" value="HTH_IclR"/>
    <property type="match status" value="1"/>
</dbReference>
<dbReference type="GO" id="GO:0045892">
    <property type="term" value="P:negative regulation of DNA-templated transcription"/>
    <property type="evidence" value="ECO:0007669"/>
    <property type="project" value="TreeGrafter"/>
</dbReference>
<dbReference type="InterPro" id="IPR050707">
    <property type="entry name" value="HTH_MetabolicPath_Reg"/>
</dbReference>
<evidence type="ECO:0000256" key="1">
    <source>
        <dbReference type="ARBA" id="ARBA00023015"/>
    </source>
</evidence>
<dbReference type="SUPFAM" id="SSF55781">
    <property type="entry name" value="GAF domain-like"/>
    <property type="match status" value="1"/>
</dbReference>
<dbReference type="SUPFAM" id="SSF46785">
    <property type="entry name" value="Winged helix' DNA-binding domain"/>
    <property type="match status" value="1"/>
</dbReference>
<accession>A0A6S7BHC8</accession>
<evidence type="ECO:0000313" key="7">
    <source>
        <dbReference type="Proteomes" id="UP000494111"/>
    </source>
</evidence>
<evidence type="ECO:0000256" key="2">
    <source>
        <dbReference type="ARBA" id="ARBA00023125"/>
    </source>
</evidence>
<dbReference type="Proteomes" id="UP000494111">
    <property type="component" value="Unassembled WGS sequence"/>
</dbReference>
<organism evidence="6 7">
    <name type="scientific">Achromobacter deleyi</name>
    <dbReference type="NCBI Taxonomy" id="1353891"/>
    <lineage>
        <taxon>Bacteria</taxon>
        <taxon>Pseudomonadati</taxon>
        <taxon>Pseudomonadota</taxon>
        <taxon>Betaproteobacteria</taxon>
        <taxon>Burkholderiales</taxon>
        <taxon>Alcaligenaceae</taxon>
        <taxon>Achromobacter</taxon>
    </lineage>
</organism>
<proteinExistence type="predicted"/>
<feature type="domain" description="HTH iclR-type" evidence="4">
    <location>
        <begin position="10"/>
        <end position="72"/>
    </location>
</feature>
<dbReference type="GO" id="GO:0003677">
    <property type="term" value="F:DNA binding"/>
    <property type="evidence" value="ECO:0007669"/>
    <property type="project" value="UniProtKB-KW"/>
</dbReference>
<sequence length="268" mass="29662">MPATAQVAGTAAFSKFVHLLQLVADRDTAMTVAELCKVSGYPRPTVYRTVYALIAEGLLSESVVSGRLELGPRLIQLANRSWKRSDLRLLAMADLTRLRDITGETVHLAVPNADQMVYIEKLESPKAVRMTSRVGTSVAMHSSSVGKAYLAFLDEAPREQLLRELPQPWKVFTPQTLTDVAALRVQLERYRERGWAIDDEEQEAGIRCFGAPIFGKQGAPVACISVSTLLFRQEEDVQRKYVAPLLEACRSISRLLQDTPASYSAEAP</sequence>
<protein>
    <submittedName>
        <fullName evidence="6">HTH-type transcriptional regulator XynR</fullName>
    </submittedName>
</protein>
<dbReference type="Pfam" id="PF01614">
    <property type="entry name" value="IclR_C"/>
    <property type="match status" value="1"/>
</dbReference>
<dbReference type="PANTHER" id="PTHR30136">
    <property type="entry name" value="HELIX-TURN-HELIX TRANSCRIPTIONAL REGULATOR, ICLR FAMILY"/>
    <property type="match status" value="1"/>
</dbReference>
<dbReference type="InterPro" id="IPR005471">
    <property type="entry name" value="Tscrpt_reg_IclR_N"/>
</dbReference>
<evidence type="ECO:0000259" key="5">
    <source>
        <dbReference type="PROSITE" id="PS51078"/>
    </source>
</evidence>
<keyword evidence="2" id="KW-0238">DNA-binding</keyword>
<dbReference type="PANTHER" id="PTHR30136:SF24">
    <property type="entry name" value="HTH-TYPE TRANSCRIPTIONAL REPRESSOR ALLR"/>
    <property type="match status" value="1"/>
</dbReference>
<evidence type="ECO:0000313" key="6">
    <source>
        <dbReference type="EMBL" id="CAB3731400.1"/>
    </source>
</evidence>
<dbReference type="EMBL" id="CADIJO010000021">
    <property type="protein sequence ID" value="CAB3731400.1"/>
    <property type="molecule type" value="Genomic_DNA"/>
</dbReference>
<dbReference type="InterPro" id="IPR036390">
    <property type="entry name" value="WH_DNA-bd_sf"/>
</dbReference>
<name>A0A6S7BHC8_9BURK</name>
<dbReference type="InterPro" id="IPR036388">
    <property type="entry name" value="WH-like_DNA-bd_sf"/>
</dbReference>
<dbReference type="InterPro" id="IPR029016">
    <property type="entry name" value="GAF-like_dom_sf"/>
</dbReference>
<evidence type="ECO:0000256" key="3">
    <source>
        <dbReference type="ARBA" id="ARBA00023163"/>
    </source>
</evidence>
<dbReference type="SMART" id="SM00346">
    <property type="entry name" value="HTH_ICLR"/>
    <property type="match status" value="1"/>
</dbReference>
<dbReference type="Gene3D" id="3.30.450.40">
    <property type="match status" value="1"/>
</dbReference>